<dbReference type="EMBL" id="SNRY01005264">
    <property type="protein sequence ID" value="KAA6315403.1"/>
    <property type="molecule type" value="Genomic_DNA"/>
</dbReference>
<organism evidence="1">
    <name type="scientific">termite gut metagenome</name>
    <dbReference type="NCBI Taxonomy" id="433724"/>
    <lineage>
        <taxon>unclassified sequences</taxon>
        <taxon>metagenomes</taxon>
        <taxon>organismal metagenomes</taxon>
    </lineage>
</organism>
<comment type="caution">
    <text evidence="1">The sequence shown here is derived from an EMBL/GenBank/DDBJ whole genome shotgun (WGS) entry which is preliminary data.</text>
</comment>
<dbReference type="Gene3D" id="3.30.870.10">
    <property type="entry name" value="Endonuclease Chain A"/>
    <property type="match status" value="1"/>
</dbReference>
<reference evidence="1" key="1">
    <citation type="submission" date="2019-03" db="EMBL/GenBank/DDBJ databases">
        <title>Single cell metagenomics reveals metabolic interactions within the superorganism composed of flagellate Streblomastix strix and complex community of Bacteroidetes bacteria on its surface.</title>
        <authorList>
            <person name="Treitli S.C."/>
            <person name="Kolisko M."/>
            <person name="Husnik F."/>
            <person name="Keeling P."/>
            <person name="Hampl V."/>
        </authorList>
    </citation>
    <scope>NUCLEOTIDE SEQUENCE</scope>
    <source>
        <strain evidence="1">STM</strain>
    </source>
</reference>
<dbReference type="AlphaFoldDB" id="A0A5J4Q415"/>
<gene>
    <name evidence="1" type="ORF">EZS27_034129</name>
</gene>
<proteinExistence type="predicted"/>
<name>A0A5J4Q415_9ZZZZ</name>
<accession>A0A5J4Q415</accession>
<evidence type="ECO:0000313" key="1">
    <source>
        <dbReference type="EMBL" id="KAA6315403.1"/>
    </source>
</evidence>
<protein>
    <submittedName>
        <fullName evidence="1">Uncharacterized protein</fullName>
    </submittedName>
</protein>
<sequence length="171" mass="19420">MLLDNKTQKEDNELYKVFDFIRKYTEDGNLDVVTGFFSVNALALMQDELQQTEKFRFVLGNLMQDEAQVNKIIDLLNGNTGIDSSLALSLSAKKAVEFLTQEKVAVKTVQKNFCHAKAYIYHDKDPRKKYHIVGSSNLTDAGLGLRLSDIDLSGSYYLLLIFSRGKIHVYE</sequence>